<gene>
    <name evidence="1" type="ORF">NCTC12965_08004</name>
</gene>
<sequence>MGVNIQLGNLEDGIVYSLPPGESGIFVCSTPTLRVTKGSMDYTALDINTMCKLQVFLDISQGFSDF</sequence>
<dbReference type="EMBL" id="CABEEZ010000158">
    <property type="protein sequence ID" value="VTR59367.1"/>
    <property type="molecule type" value="Genomic_DNA"/>
</dbReference>
<protein>
    <submittedName>
        <fullName evidence="1">Uncharacterized protein</fullName>
    </submittedName>
</protein>
<accession>A0A4U9WJ97</accession>
<dbReference type="AlphaFoldDB" id="A0A4U9WJ97"/>
<organism evidence="1">
    <name type="scientific">Serratia fonticola</name>
    <dbReference type="NCBI Taxonomy" id="47917"/>
    <lineage>
        <taxon>Bacteria</taxon>
        <taxon>Pseudomonadati</taxon>
        <taxon>Pseudomonadota</taxon>
        <taxon>Gammaproteobacteria</taxon>
        <taxon>Enterobacterales</taxon>
        <taxon>Yersiniaceae</taxon>
        <taxon>Serratia</taxon>
    </lineage>
</organism>
<proteinExistence type="predicted"/>
<evidence type="ECO:0000313" key="1">
    <source>
        <dbReference type="EMBL" id="VTR59367.1"/>
    </source>
</evidence>
<name>A0A4U9WJ97_SERFO</name>
<reference evidence="1" key="1">
    <citation type="submission" date="2019-05" db="EMBL/GenBank/DDBJ databases">
        <authorList>
            <consortium name="Pathogen Informatics"/>
        </authorList>
    </citation>
    <scope>NUCLEOTIDE SEQUENCE [LARGE SCALE GENOMIC DNA]</scope>
    <source>
        <strain evidence="1">NCTC12965</strain>
    </source>
</reference>